<evidence type="ECO:0000259" key="1">
    <source>
        <dbReference type="PROSITE" id="PS51782"/>
    </source>
</evidence>
<gene>
    <name evidence="2" type="ordered locus">SACE_5016</name>
</gene>
<dbReference type="SMART" id="SM00257">
    <property type="entry name" value="LysM"/>
    <property type="match status" value="2"/>
</dbReference>
<reference evidence="2 3" key="1">
    <citation type="journal article" date="2007" name="Nat. Biotechnol.">
        <title>Complete genome sequence of the erythromycin-producing bacterium Saccharopolyspora erythraea NRRL23338.</title>
        <authorList>
            <person name="Oliynyk M."/>
            <person name="Samborskyy M."/>
            <person name="Lester J.B."/>
            <person name="Mironenko T."/>
            <person name="Scott N."/>
            <person name="Dickens S."/>
            <person name="Haydock S.F."/>
            <person name="Leadlay P.F."/>
        </authorList>
    </citation>
    <scope>NUCLEOTIDE SEQUENCE [LARGE SCALE GENOMIC DNA]</scope>
    <source>
        <strain evidence="3">ATCC 11635 / DSM 40517 / JCM 4748 / NBRC 13426 / NCIMB 8594 / NRRL 2338</strain>
    </source>
</reference>
<evidence type="ECO:0000313" key="3">
    <source>
        <dbReference type="Proteomes" id="UP000006728"/>
    </source>
</evidence>
<keyword evidence="3" id="KW-1185">Reference proteome</keyword>
<dbReference type="SUPFAM" id="SSF54106">
    <property type="entry name" value="LysM domain"/>
    <property type="match status" value="2"/>
</dbReference>
<dbReference type="InterPro" id="IPR018392">
    <property type="entry name" value="LysM"/>
</dbReference>
<dbReference type="Pfam" id="PF01476">
    <property type="entry name" value="LysM"/>
    <property type="match status" value="2"/>
</dbReference>
<proteinExistence type="predicted"/>
<dbReference type="EMBL" id="AM420293">
    <property type="protein sequence ID" value="CAM04279.1"/>
    <property type="molecule type" value="Genomic_DNA"/>
</dbReference>
<protein>
    <recommendedName>
        <fullName evidence="1">LysM domain-containing protein</fullName>
    </recommendedName>
</protein>
<name>A4FJQ4_SACEN</name>
<dbReference type="PROSITE" id="PS51782">
    <property type="entry name" value="LYSM"/>
    <property type="match status" value="2"/>
</dbReference>
<dbReference type="eggNOG" id="COG1388">
    <property type="taxonomic scope" value="Bacteria"/>
</dbReference>
<sequence>MQSGDNLTNIGKWFGYTVQELAKHNQIPNPDMIQIGQKINFFAKKGQEIKHYEVKSGDTLSEIAEKNHLKAARPGKKSWEDLAHYNHIPNPNVIQAGQRICIPVKVPAFA</sequence>
<accession>A4FJQ4</accession>
<dbReference type="OrthoDB" id="1404170at2"/>
<dbReference type="CDD" id="cd00118">
    <property type="entry name" value="LysM"/>
    <property type="match status" value="2"/>
</dbReference>
<dbReference type="KEGG" id="sen:SACE_5016"/>
<feature type="domain" description="LysM" evidence="1">
    <location>
        <begin position="50"/>
        <end position="102"/>
    </location>
</feature>
<feature type="domain" description="LysM" evidence="1">
    <location>
        <begin position="1"/>
        <end position="41"/>
    </location>
</feature>
<organism evidence="2 3">
    <name type="scientific">Saccharopolyspora erythraea (strain ATCC 11635 / DSM 40517 / JCM 4748 / NBRC 13426 / NCIMB 8594 / NRRL 2338)</name>
    <dbReference type="NCBI Taxonomy" id="405948"/>
    <lineage>
        <taxon>Bacteria</taxon>
        <taxon>Bacillati</taxon>
        <taxon>Actinomycetota</taxon>
        <taxon>Actinomycetes</taxon>
        <taxon>Pseudonocardiales</taxon>
        <taxon>Pseudonocardiaceae</taxon>
        <taxon>Saccharopolyspora</taxon>
    </lineage>
</organism>
<dbReference type="AlphaFoldDB" id="A4FJQ4"/>
<dbReference type="InterPro" id="IPR036779">
    <property type="entry name" value="LysM_dom_sf"/>
</dbReference>
<dbReference type="PANTHER" id="PTHR33734:SF22">
    <property type="entry name" value="MEMBRANE-BOUND LYTIC MUREIN TRANSGLYCOSYLASE D"/>
    <property type="match status" value="1"/>
</dbReference>
<dbReference type="Gene3D" id="3.10.350.10">
    <property type="entry name" value="LysM domain"/>
    <property type="match status" value="2"/>
</dbReference>
<dbReference type="Proteomes" id="UP000006728">
    <property type="component" value="Chromosome"/>
</dbReference>
<dbReference type="PANTHER" id="PTHR33734">
    <property type="entry name" value="LYSM DOMAIN-CONTAINING GPI-ANCHORED PROTEIN 2"/>
    <property type="match status" value="1"/>
</dbReference>
<evidence type="ECO:0000313" key="2">
    <source>
        <dbReference type="EMBL" id="CAM04279.1"/>
    </source>
</evidence>
<dbReference type="STRING" id="405948.SACE_5016"/>
<dbReference type="HOGENOM" id="CLU_2169239_0_0_11"/>